<dbReference type="AlphaFoldDB" id="A0AAV9LGW4"/>
<name>A0AAV9LGW4_9SOLN</name>
<dbReference type="Proteomes" id="UP001311915">
    <property type="component" value="Unassembled WGS sequence"/>
</dbReference>
<reference evidence="2 3" key="1">
    <citation type="submission" date="2023-10" db="EMBL/GenBank/DDBJ databases">
        <title>Genome-Wide Identification Analysis in wild type Solanum Pinnatisectum Reveals Some Genes Defensing Phytophthora Infestans.</title>
        <authorList>
            <person name="Sun C."/>
        </authorList>
    </citation>
    <scope>NUCLEOTIDE SEQUENCE [LARGE SCALE GENOMIC DNA]</scope>
    <source>
        <strain evidence="2">LQN</strain>
        <tissue evidence="2">Leaf</tissue>
    </source>
</reference>
<keyword evidence="1" id="KW-0472">Membrane</keyword>
<organism evidence="2 3">
    <name type="scientific">Solanum pinnatisectum</name>
    <name type="common">tansyleaf nightshade</name>
    <dbReference type="NCBI Taxonomy" id="50273"/>
    <lineage>
        <taxon>Eukaryota</taxon>
        <taxon>Viridiplantae</taxon>
        <taxon>Streptophyta</taxon>
        <taxon>Embryophyta</taxon>
        <taxon>Tracheophyta</taxon>
        <taxon>Spermatophyta</taxon>
        <taxon>Magnoliopsida</taxon>
        <taxon>eudicotyledons</taxon>
        <taxon>Gunneridae</taxon>
        <taxon>Pentapetalae</taxon>
        <taxon>asterids</taxon>
        <taxon>lamiids</taxon>
        <taxon>Solanales</taxon>
        <taxon>Solanaceae</taxon>
        <taxon>Solanoideae</taxon>
        <taxon>Solaneae</taxon>
        <taxon>Solanum</taxon>
    </lineage>
</organism>
<evidence type="ECO:0000313" key="2">
    <source>
        <dbReference type="EMBL" id="KAK4724513.1"/>
    </source>
</evidence>
<dbReference type="EMBL" id="JAWPEI010000006">
    <property type="protein sequence ID" value="KAK4724513.1"/>
    <property type="molecule type" value="Genomic_DNA"/>
</dbReference>
<keyword evidence="1" id="KW-1133">Transmembrane helix</keyword>
<keyword evidence="1" id="KW-0812">Transmembrane</keyword>
<sequence>MLDICFDRVAREGDISLRQHISGSNKSKKKTHGRQHSWDGKMTEDMNYQVLLDRFEEEDKRKILQVTFDGQLIFFNSCICNRKFEADKSTFFLIGIFLHYLSILICNIIMECITNSVVIRKYLVLSSSYFLHAC</sequence>
<evidence type="ECO:0000256" key="1">
    <source>
        <dbReference type="SAM" id="Phobius"/>
    </source>
</evidence>
<gene>
    <name evidence="2" type="ORF">R3W88_027292</name>
</gene>
<proteinExistence type="predicted"/>
<comment type="caution">
    <text evidence="2">The sequence shown here is derived from an EMBL/GenBank/DDBJ whole genome shotgun (WGS) entry which is preliminary data.</text>
</comment>
<protein>
    <submittedName>
        <fullName evidence="2">Uncharacterized protein</fullName>
    </submittedName>
</protein>
<keyword evidence="3" id="KW-1185">Reference proteome</keyword>
<accession>A0AAV9LGW4</accession>
<evidence type="ECO:0000313" key="3">
    <source>
        <dbReference type="Proteomes" id="UP001311915"/>
    </source>
</evidence>
<feature type="transmembrane region" description="Helical" evidence="1">
    <location>
        <begin position="91"/>
        <end position="110"/>
    </location>
</feature>